<name>A0A398CBW1_9BACL</name>
<evidence type="ECO:0000313" key="3">
    <source>
        <dbReference type="Proteomes" id="UP000266340"/>
    </source>
</evidence>
<reference evidence="2 3" key="1">
    <citation type="submission" date="2018-09" db="EMBL/GenBank/DDBJ databases">
        <title>Cohnella cavernae sp. nov., isolated from a karst cave.</title>
        <authorList>
            <person name="Zhu H."/>
        </authorList>
    </citation>
    <scope>NUCLEOTIDE SEQUENCE [LARGE SCALE GENOMIC DNA]</scope>
    <source>
        <strain evidence="2 3">K2E09-144</strain>
    </source>
</reference>
<evidence type="ECO:0000313" key="2">
    <source>
        <dbReference type="EMBL" id="RIE00646.1"/>
    </source>
</evidence>
<feature type="transmembrane region" description="Helical" evidence="1">
    <location>
        <begin position="115"/>
        <end position="132"/>
    </location>
</feature>
<keyword evidence="3" id="KW-1185">Reference proteome</keyword>
<dbReference type="AlphaFoldDB" id="A0A398CBW1"/>
<comment type="caution">
    <text evidence="2">The sequence shown here is derived from an EMBL/GenBank/DDBJ whole genome shotgun (WGS) entry which is preliminary data.</text>
</comment>
<keyword evidence="1" id="KW-1133">Transmembrane helix</keyword>
<feature type="transmembrane region" description="Helical" evidence="1">
    <location>
        <begin position="42"/>
        <end position="65"/>
    </location>
</feature>
<sequence length="347" mass="37846">MKSWLRSAQVAFTFIGTVVGAGFASGKEVMQFFTRFGQWGPLLILLSTFFFVWIGAKVMLLAADLKARSYEDLNKHLFGDHAGRLISHVMLIVLLCVNAVMLAGAGTIFSEHLNLGYQSGLLITIAGCFLLLRNGIESIMVINSIVVPVMMAFTVLLVYDTLQEPGANRWLTLASDLSPWAAGLSPFLYAAFNLAMSQAVLVPLGTAIGDARTLRRGAWLGGIGIGILLLSGHMTLSARMPGISQFDIPMGGIARELGPWIHWIFVLLIFMEIFTTLVADTYGLTLQLNSRTGLAPWIITAALLSFCFVIGQFGFGTLLSTLYPTFGLFSLGWLFLISRDRALKPKL</sequence>
<evidence type="ECO:0000256" key="1">
    <source>
        <dbReference type="SAM" id="Phobius"/>
    </source>
</evidence>
<feature type="transmembrane region" description="Helical" evidence="1">
    <location>
        <begin position="321"/>
        <end position="338"/>
    </location>
</feature>
<protein>
    <recommendedName>
        <fullName evidence="4">Membrane protein YkvI</fullName>
    </recommendedName>
</protein>
<proteinExistence type="predicted"/>
<dbReference type="EMBL" id="QXJM01000049">
    <property type="protein sequence ID" value="RIE00646.1"/>
    <property type="molecule type" value="Genomic_DNA"/>
</dbReference>
<dbReference type="OrthoDB" id="4424890at2"/>
<feature type="transmembrane region" description="Helical" evidence="1">
    <location>
        <begin position="139"/>
        <end position="159"/>
    </location>
</feature>
<dbReference type="InterPro" id="IPR038728">
    <property type="entry name" value="YkvI-like"/>
</dbReference>
<keyword evidence="1" id="KW-0812">Transmembrane</keyword>
<organism evidence="2 3">
    <name type="scientific">Cohnella faecalis</name>
    <dbReference type="NCBI Taxonomy" id="2315694"/>
    <lineage>
        <taxon>Bacteria</taxon>
        <taxon>Bacillati</taxon>
        <taxon>Bacillota</taxon>
        <taxon>Bacilli</taxon>
        <taxon>Bacillales</taxon>
        <taxon>Paenibacillaceae</taxon>
        <taxon>Cohnella</taxon>
    </lineage>
</organism>
<feature type="transmembrane region" description="Helical" evidence="1">
    <location>
        <begin position="294"/>
        <end position="315"/>
    </location>
</feature>
<dbReference type="Proteomes" id="UP000266340">
    <property type="component" value="Unassembled WGS sequence"/>
</dbReference>
<gene>
    <name evidence="2" type="ORF">D3H35_27155</name>
</gene>
<feature type="transmembrane region" description="Helical" evidence="1">
    <location>
        <begin position="217"/>
        <end position="240"/>
    </location>
</feature>
<dbReference type="RefSeq" id="WP_119152260.1">
    <property type="nucleotide sequence ID" value="NZ_JBHSOV010000034.1"/>
</dbReference>
<dbReference type="PANTHER" id="PTHR37814">
    <property type="entry name" value="CONSERVED MEMBRANE PROTEIN"/>
    <property type="match status" value="1"/>
</dbReference>
<feature type="transmembrane region" description="Helical" evidence="1">
    <location>
        <begin position="179"/>
        <end position="205"/>
    </location>
</feature>
<dbReference type="PANTHER" id="PTHR37814:SF1">
    <property type="entry name" value="MEMBRANE PROTEIN"/>
    <property type="match status" value="1"/>
</dbReference>
<evidence type="ECO:0008006" key="4">
    <source>
        <dbReference type="Google" id="ProtNLM"/>
    </source>
</evidence>
<keyword evidence="1" id="KW-0472">Membrane</keyword>
<feature type="transmembrane region" description="Helical" evidence="1">
    <location>
        <begin position="260"/>
        <end position="282"/>
    </location>
</feature>
<feature type="transmembrane region" description="Helical" evidence="1">
    <location>
        <begin position="85"/>
        <end position="109"/>
    </location>
</feature>
<accession>A0A398CBW1</accession>